<reference evidence="1" key="1">
    <citation type="submission" date="2021-08" db="EMBL/GenBank/DDBJ databases">
        <title>The first chromosome-level gecko genome reveals the dynamic sex chromosomes of Neotropical dwarf geckos (Sphaerodactylidae: Sphaerodactylus).</title>
        <authorList>
            <person name="Pinto B.J."/>
            <person name="Keating S.E."/>
            <person name="Gamble T."/>
        </authorList>
    </citation>
    <scope>NUCLEOTIDE SEQUENCE</scope>
    <source>
        <strain evidence="1">TG3544</strain>
    </source>
</reference>
<evidence type="ECO:0000313" key="2">
    <source>
        <dbReference type="Proteomes" id="UP000827872"/>
    </source>
</evidence>
<evidence type="ECO:0000313" key="1">
    <source>
        <dbReference type="EMBL" id="KAH8006809.1"/>
    </source>
</evidence>
<protein>
    <submittedName>
        <fullName evidence="1">Uncharacterized protein</fullName>
    </submittedName>
</protein>
<sequence>MSNKEKLQQNLKIHIIRDVKILAYALPTSSLLTTVQGFDLSVTCGNNNNEIGELYINDKSCKIVQRYLEFDGGVAYGIDCLLTDPNLGSRCDTFLSHDILPAQEGQKLHVAAVGHVMRDILVQDCVPVTVASMGLHVSFVCPEDMAQIADMQCQSVHPAVPLMLCARPKTSANVNYIILGMESLAQKGYKGDGHICTAVNPCTDGLNGGCHEHAICTKTGPGKRKCECKDNYIGDGIDCEVKQQRGNRCLQDHGQCHADADCVDLHFEDARVGVFHIRSPLGQYKLTYDEANKTCADEGATLATYTQLLYAQKAKYHLCAAGWLQNRRVGYPTAFSAPNCGGGLVGIVDYGIKVNQSERWDAFCYRVKDVNCTCKIGYVGDGFTCTGNLLQVLVSIPTFANFASKVHTYSNTSRKGQEFLKYLTNLSIKATLFVPDNDGLKKNETLSGRDIEYHLSNVSMLFYEDLTNGTTLQTRIGKKLLIIHGENQENQASVAKKRAMKYVDGRAILGWDIVASNGIIHVIAAPLKAPPLPPAFLHLGTGIFFVVLLLIGIIGLIGYAYFRFKRGDIHFQRFKDSDVQELVTDDPPAKL</sequence>
<dbReference type="Proteomes" id="UP000827872">
    <property type="component" value="Linkage Group LG06"/>
</dbReference>
<keyword evidence="2" id="KW-1185">Reference proteome</keyword>
<gene>
    <name evidence="1" type="ORF">K3G42_013599</name>
</gene>
<accession>A0ACB8FP10</accession>
<name>A0ACB8FP10_9SAUR</name>
<dbReference type="EMBL" id="CM037619">
    <property type="protein sequence ID" value="KAH8006809.1"/>
    <property type="molecule type" value="Genomic_DNA"/>
</dbReference>
<comment type="caution">
    <text evidence="1">The sequence shown here is derived from an EMBL/GenBank/DDBJ whole genome shotgun (WGS) entry which is preliminary data.</text>
</comment>
<organism evidence="1 2">
    <name type="scientific">Sphaerodactylus townsendi</name>
    <dbReference type="NCBI Taxonomy" id="933632"/>
    <lineage>
        <taxon>Eukaryota</taxon>
        <taxon>Metazoa</taxon>
        <taxon>Chordata</taxon>
        <taxon>Craniata</taxon>
        <taxon>Vertebrata</taxon>
        <taxon>Euteleostomi</taxon>
        <taxon>Lepidosauria</taxon>
        <taxon>Squamata</taxon>
        <taxon>Bifurcata</taxon>
        <taxon>Gekkota</taxon>
        <taxon>Sphaerodactylidae</taxon>
        <taxon>Sphaerodactylus</taxon>
    </lineage>
</organism>
<proteinExistence type="predicted"/>